<dbReference type="Proteomes" id="UP001193389">
    <property type="component" value="Chromosome"/>
</dbReference>
<dbReference type="Pfam" id="PF01408">
    <property type="entry name" value="GFO_IDH_MocA"/>
    <property type="match status" value="1"/>
</dbReference>
<name>A0A5K7SF50_9BACT</name>
<dbReference type="PANTHER" id="PTHR43818:SF5">
    <property type="entry name" value="OXIDOREDUCTASE FAMILY PROTEIN"/>
    <property type="match status" value="1"/>
</dbReference>
<reference evidence="3" key="1">
    <citation type="journal article" date="2020" name="Int. J. Syst. Evol. Microbiol.">
        <title>Aquipluma nitroreducens gen. nov. sp. nov., a novel facultatively anaerobic bacterium isolated from a freshwater lake.</title>
        <authorList>
            <person name="Watanabe M."/>
            <person name="Kojima H."/>
            <person name="Fukui M."/>
        </authorList>
    </citation>
    <scope>NUCLEOTIDE SEQUENCE</scope>
    <source>
        <strain evidence="3">MeG22</strain>
    </source>
</reference>
<sequence>MTERRDFIKKSVIGTAGIAIGGMGFSTKTYASIIGANERINVAVIGIRNRGKDHYRALAKIPNVNIVAICDIDKRLIPEAVAEIEKLTGRKPAVEAEYRKILENKDIDAVTIATPNHWHALQTIWACQAGKDVYVEKPVSHTLLESRKMVEAARKYNRVVQTGTQARSQTSTRNAIKFMNDGGLGKIYMARGLCLKPRGSIGHVKNSEIPNGVDWNTFLGPTPYRPFNENRFHYKWHWFWDTGCGDLGNQGIHQADVARWALGKSTHPVRIQGVGNYFIWDSDQETPNMQQLEFEYEDGSILQFEVRGLGTNSEAGIRVGDLIYGSKGWMSMESEDEGTGKVYHSNINIKPDGFSSYKEEEGPVFTNDIPDEAESVVNHFTNFIECVKSRKWQNLNAEIMEGHLSTSLCHLGNIATRLKRPLYFNPGAEKFINDAEADTYLTKIYRPPFLLPENV</sequence>
<dbReference type="InterPro" id="IPR050463">
    <property type="entry name" value="Gfo/Idh/MocA_oxidrdct_glycsds"/>
</dbReference>
<dbReference type="AlphaFoldDB" id="A0A5K7SF50"/>
<evidence type="ECO:0000313" key="4">
    <source>
        <dbReference type="EMBL" id="BBE20264.1"/>
    </source>
</evidence>
<dbReference type="InterPro" id="IPR036291">
    <property type="entry name" value="NAD(P)-bd_dom_sf"/>
</dbReference>
<dbReference type="InterPro" id="IPR006311">
    <property type="entry name" value="TAT_signal"/>
</dbReference>
<dbReference type="SUPFAM" id="SSF51735">
    <property type="entry name" value="NAD(P)-binding Rossmann-fold domains"/>
    <property type="match status" value="1"/>
</dbReference>
<gene>
    <name evidence="3" type="ORF">AQPE_4399</name>
    <name evidence="4" type="ORF">AQPE_4455</name>
</gene>
<dbReference type="PROSITE" id="PS51318">
    <property type="entry name" value="TAT"/>
    <property type="match status" value="1"/>
</dbReference>
<evidence type="ECO:0000313" key="5">
    <source>
        <dbReference type="Proteomes" id="UP001193389"/>
    </source>
</evidence>
<dbReference type="KEGG" id="anf:AQPE_4399"/>
<dbReference type="KEGG" id="anf:AQPE_4455"/>
<dbReference type="InterPro" id="IPR043906">
    <property type="entry name" value="Gfo/Idh/MocA_OxRdtase_bact_C"/>
</dbReference>
<accession>A0A5K7SF50</accession>
<dbReference type="EMBL" id="AP018694">
    <property type="protein sequence ID" value="BBE20208.1"/>
    <property type="molecule type" value="Genomic_DNA"/>
</dbReference>
<proteinExistence type="predicted"/>
<dbReference type="RefSeq" id="WP_318348378.1">
    <property type="nucleotide sequence ID" value="NZ_AP018694.1"/>
</dbReference>
<evidence type="ECO:0000313" key="3">
    <source>
        <dbReference type="EMBL" id="BBE20208.1"/>
    </source>
</evidence>
<feature type="domain" description="Gfo/Idh/MocA-like oxidoreductase bacterial type C-terminal" evidence="2">
    <location>
        <begin position="203"/>
        <end position="302"/>
    </location>
</feature>
<keyword evidence="5" id="KW-1185">Reference proteome</keyword>
<organism evidence="3 5">
    <name type="scientific">Aquipluma nitroreducens</name>
    <dbReference type="NCBI Taxonomy" id="2010828"/>
    <lineage>
        <taxon>Bacteria</taxon>
        <taxon>Pseudomonadati</taxon>
        <taxon>Bacteroidota</taxon>
        <taxon>Bacteroidia</taxon>
        <taxon>Marinilabiliales</taxon>
        <taxon>Prolixibacteraceae</taxon>
        <taxon>Aquipluma</taxon>
    </lineage>
</organism>
<dbReference type="GO" id="GO:0000166">
    <property type="term" value="F:nucleotide binding"/>
    <property type="evidence" value="ECO:0007669"/>
    <property type="project" value="InterPro"/>
</dbReference>
<dbReference type="InterPro" id="IPR000683">
    <property type="entry name" value="Gfo/Idh/MocA-like_OxRdtase_N"/>
</dbReference>
<protein>
    <submittedName>
        <fullName evidence="3">Myo-inositol 2-dehydrogenase</fullName>
    </submittedName>
</protein>
<feature type="domain" description="Gfo/Idh/MocA-like oxidoreductase N-terminal" evidence="1">
    <location>
        <begin position="40"/>
        <end position="163"/>
    </location>
</feature>
<dbReference type="PANTHER" id="PTHR43818">
    <property type="entry name" value="BCDNA.GH03377"/>
    <property type="match status" value="1"/>
</dbReference>
<dbReference type="SUPFAM" id="SSF55347">
    <property type="entry name" value="Glyceraldehyde-3-phosphate dehydrogenase-like, C-terminal domain"/>
    <property type="match status" value="1"/>
</dbReference>
<evidence type="ECO:0000259" key="1">
    <source>
        <dbReference type="Pfam" id="PF01408"/>
    </source>
</evidence>
<dbReference type="Gene3D" id="3.30.360.10">
    <property type="entry name" value="Dihydrodipicolinate Reductase, domain 2"/>
    <property type="match status" value="1"/>
</dbReference>
<feature type="domain" description="Gfo/Idh/MocA-like oxidoreductase bacterial type C-terminal" evidence="2">
    <location>
        <begin position="377"/>
        <end position="449"/>
    </location>
</feature>
<dbReference type="Gene3D" id="3.40.50.720">
    <property type="entry name" value="NAD(P)-binding Rossmann-like Domain"/>
    <property type="match status" value="1"/>
</dbReference>
<evidence type="ECO:0000259" key="2">
    <source>
        <dbReference type="Pfam" id="PF19051"/>
    </source>
</evidence>
<dbReference type="Pfam" id="PF19051">
    <property type="entry name" value="GFO_IDH_MocA_C2"/>
    <property type="match status" value="2"/>
</dbReference>
<dbReference type="EMBL" id="AP018694">
    <property type="protein sequence ID" value="BBE20264.1"/>
    <property type="molecule type" value="Genomic_DNA"/>
</dbReference>